<evidence type="ECO:0000259" key="1">
    <source>
        <dbReference type="PROSITE" id="PS50943"/>
    </source>
</evidence>
<name>A0ABP8TVK7_9ACTN</name>
<reference evidence="3" key="1">
    <citation type="journal article" date="2019" name="Int. J. Syst. Evol. Microbiol.">
        <title>The Global Catalogue of Microorganisms (GCM) 10K type strain sequencing project: providing services to taxonomists for standard genome sequencing and annotation.</title>
        <authorList>
            <consortium name="The Broad Institute Genomics Platform"/>
            <consortium name="The Broad Institute Genome Sequencing Center for Infectious Disease"/>
            <person name="Wu L."/>
            <person name="Ma J."/>
        </authorList>
    </citation>
    <scope>NUCLEOTIDE SEQUENCE [LARGE SCALE GENOMIC DNA]</scope>
    <source>
        <strain evidence="3">JCM 17938</strain>
    </source>
</reference>
<dbReference type="SMART" id="SM00530">
    <property type="entry name" value="HTH_XRE"/>
    <property type="match status" value="1"/>
</dbReference>
<dbReference type="InterPro" id="IPR010982">
    <property type="entry name" value="Lambda_DNA-bd_dom_sf"/>
</dbReference>
<dbReference type="Gene3D" id="1.10.260.40">
    <property type="entry name" value="lambda repressor-like DNA-binding domains"/>
    <property type="match status" value="1"/>
</dbReference>
<dbReference type="InterPro" id="IPR001387">
    <property type="entry name" value="Cro/C1-type_HTH"/>
</dbReference>
<dbReference type="CDD" id="cd00093">
    <property type="entry name" value="HTH_XRE"/>
    <property type="match status" value="1"/>
</dbReference>
<dbReference type="RefSeq" id="WP_345365760.1">
    <property type="nucleotide sequence ID" value="NZ_BAABHJ010000040.1"/>
</dbReference>
<feature type="domain" description="HTH cro/C1-type" evidence="1">
    <location>
        <begin position="31"/>
        <end position="65"/>
    </location>
</feature>
<dbReference type="InterPro" id="IPR043917">
    <property type="entry name" value="DUF5753"/>
</dbReference>
<evidence type="ECO:0000313" key="3">
    <source>
        <dbReference type="Proteomes" id="UP001500212"/>
    </source>
</evidence>
<organism evidence="2 3">
    <name type="scientific">Actinoallomurus liliacearum</name>
    <dbReference type="NCBI Taxonomy" id="1080073"/>
    <lineage>
        <taxon>Bacteria</taxon>
        <taxon>Bacillati</taxon>
        <taxon>Actinomycetota</taxon>
        <taxon>Actinomycetes</taxon>
        <taxon>Streptosporangiales</taxon>
        <taxon>Thermomonosporaceae</taxon>
        <taxon>Actinoallomurus</taxon>
    </lineage>
</organism>
<protein>
    <submittedName>
        <fullName evidence="2">Helix-turn-helix transcriptional regulator</fullName>
    </submittedName>
</protein>
<gene>
    <name evidence="2" type="ORF">GCM10023195_78250</name>
</gene>
<dbReference type="SUPFAM" id="SSF47413">
    <property type="entry name" value="lambda repressor-like DNA-binding domains"/>
    <property type="match status" value="1"/>
</dbReference>
<keyword evidence="3" id="KW-1185">Reference proteome</keyword>
<dbReference type="Pfam" id="PF19054">
    <property type="entry name" value="DUF5753"/>
    <property type="match status" value="1"/>
</dbReference>
<comment type="caution">
    <text evidence="2">The sequence shown here is derived from an EMBL/GenBank/DDBJ whole genome shotgun (WGS) entry which is preliminary data.</text>
</comment>
<evidence type="ECO:0000313" key="2">
    <source>
        <dbReference type="EMBL" id="GAA4617522.1"/>
    </source>
</evidence>
<dbReference type="PROSITE" id="PS50943">
    <property type="entry name" value="HTH_CROC1"/>
    <property type="match status" value="1"/>
</dbReference>
<sequence>MIRLSPVVNRKSGVVMTVGRTTMLKVFGGEVRRFRVAAGLSQDRIAAKIPISGSHIGKIERGETRCDRAITVRLDELLDTRGTLPSLWDELVKSAAFPVWFDWPPVEEQATLLQSYENQVIYGLLQTEGYASELLNGDKEAVAARMGRQQILIREDPPPPRLAVLLTEYVLYHEVGNREIMREQLEHLLSLSSDRISVHIVPGPLHPSGTDGAFVVATLPDRSELAYMDTVIRGLTIDDVEDIRALSDAYEAIRSRALPVDASKDFIRRVMEERWL</sequence>
<dbReference type="Pfam" id="PF13560">
    <property type="entry name" value="HTH_31"/>
    <property type="match status" value="1"/>
</dbReference>
<dbReference type="EMBL" id="BAABHJ010000040">
    <property type="protein sequence ID" value="GAA4617522.1"/>
    <property type="molecule type" value="Genomic_DNA"/>
</dbReference>
<dbReference type="Proteomes" id="UP001500212">
    <property type="component" value="Unassembled WGS sequence"/>
</dbReference>
<accession>A0ABP8TVK7</accession>
<proteinExistence type="predicted"/>